<comment type="cofactor">
    <cofactor evidence="1">
        <name>Mg(2+)</name>
        <dbReference type="ChEBI" id="CHEBI:18420"/>
    </cofactor>
</comment>
<dbReference type="GO" id="GO:0046872">
    <property type="term" value="F:metal ion binding"/>
    <property type="evidence" value="ECO:0007669"/>
    <property type="project" value="UniProtKB-KW"/>
</dbReference>
<dbReference type="PROSITE" id="PS00444">
    <property type="entry name" value="POLYPRENYL_SYNTHASE_2"/>
    <property type="match status" value="1"/>
</dbReference>
<dbReference type="SUPFAM" id="SSF48576">
    <property type="entry name" value="Terpenoid synthases"/>
    <property type="match status" value="1"/>
</dbReference>
<comment type="similarity">
    <text evidence="2">Belongs to the FPP/GGPP synthase family.</text>
</comment>
<dbReference type="Gene3D" id="1.10.600.10">
    <property type="entry name" value="Farnesyl Diphosphate Synthase"/>
    <property type="match status" value="1"/>
</dbReference>
<evidence type="ECO:0000256" key="4">
    <source>
        <dbReference type="ARBA" id="ARBA00022723"/>
    </source>
</evidence>
<sequence length="353" mass="39169">MIDLGTISALDTELELVDSYMREYLKDNLKTKVVGDILQEIMATSGKRLRPQLILMAGRFGPDYPACRERLCSLGALVELVHMASLIHDDIVDDSPLRRGSPTIQARFGKDKAVYAGDLVLSRVLCLIIRDRVWESGYILGRAIECMCRGEIGQFNCRFRANTTVDEYLSNIYGKTAVMFETACKIGAVESCCDPQTVRMMGEFGKQLGYAFQLRDDLLDFLSSETSEGKPVHSDFKEGIFTLPVLYTLHTPEYGDTLFRLIRSMDGGPVLAEHIAEMEELVSRAGGVEYAASQIHTRGQDAEKILLALPKRDVTDALIALVRWISAPIVAEHTHPGARGAHNHSAGTHYKPC</sequence>
<keyword evidence="3 6" id="KW-0808">Transferase</keyword>
<comment type="caution">
    <text evidence="6">The sequence shown here is derived from an EMBL/GenBank/DDBJ whole genome shotgun (WGS) entry which is preliminary data.</text>
</comment>
<evidence type="ECO:0000256" key="3">
    <source>
        <dbReference type="ARBA" id="ARBA00022679"/>
    </source>
</evidence>
<reference evidence="6" key="1">
    <citation type="submission" date="2019-08" db="EMBL/GenBank/DDBJ databases">
        <authorList>
            <person name="Kucharzyk K."/>
            <person name="Murdoch R.W."/>
            <person name="Higgins S."/>
            <person name="Loffler F."/>
        </authorList>
    </citation>
    <scope>NUCLEOTIDE SEQUENCE</scope>
</reference>
<dbReference type="AlphaFoldDB" id="A0A644XP07"/>
<keyword evidence="5" id="KW-0460">Magnesium</keyword>
<dbReference type="InterPro" id="IPR033749">
    <property type="entry name" value="Polyprenyl_synt_CS"/>
</dbReference>
<dbReference type="InterPro" id="IPR000092">
    <property type="entry name" value="Polyprenyl_synt"/>
</dbReference>
<dbReference type="EMBL" id="VSSQ01002877">
    <property type="protein sequence ID" value="MPM17875.1"/>
    <property type="molecule type" value="Genomic_DNA"/>
</dbReference>
<evidence type="ECO:0000256" key="5">
    <source>
        <dbReference type="ARBA" id="ARBA00022842"/>
    </source>
</evidence>
<evidence type="ECO:0000256" key="1">
    <source>
        <dbReference type="ARBA" id="ARBA00001946"/>
    </source>
</evidence>
<name>A0A644XP07_9ZZZZ</name>
<dbReference type="InterPro" id="IPR008949">
    <property type="entry name" value="Isoprenoid_synthase_dom_sf"/>
</dbReference>
<gene>
    <name evidence="6" type="primary">hepT_8</name>
    <name evidence="6" type="ORF">SDC9_64275</name>
</gene>
<dbReference type="GO" id="GO:0008299">
    <property type="term" value="P:isoprenoid biosynthetic process"/>
    <property type="evidence" value="ECO:0007669"/>
    <property type="project" value="InterPro"/>
</dbReference>
<dbReference type="EC" id="2.5.1.30" evidence="6"/>
<protein>
    <submittedName>
        <fullName evidence="6">Heptaprenyl diphosphate synthase component 2</fullName>
        <ecNumber evidence="6">2.5.1.30</ecNumber>
    </submittedName>
</protein>
<dbReference type="Pfam" id="PF00348">
    <property type="entry name" value="polyprenyl_synt"/>
    <property type="match status" value="1"/>
</dbReference>
<evidence type="ECO:0000313" key="6">
    <source>
        <dbReference type="EMBL" id="MPM17875.1"/>
    </source>
</evidence>
<dbReference type="CDD" id="cd00685">
    <property type="entry name" value="Trans_IPPS_HT"/>
    <property type="match status" value="1"/>
</dbReference>
<dbReference type="PANTHER" id="PTHR12001:SF69">
    <property type="entry name" value="ALL TRANS-POLYPRENYL-DIPHOSPHATE SYNTHASE PDSS1"/>
    <property type="match status" value="1"/>
</dbReference>
<dbReference type="PROSITE" id="PS00723">
    <property type="entry name" value="POLYPRENYL_SYNTHASE_1"/>
    <property type="match status" value="1"/>
</dbReference>
<evidence type="ECO:0000256" key="2">
    <source>
        <dbReference type="ARBA" id="ARBA00006706"/>
    </source>
</evidence>
<dbReference type="GO" id="GO:0000010">
    <property type="term" value="F:heptaprenyl diphosphate synthase activity"/>
    <property type="evidence" value="ECO:0007669"/>
    <property type="project" value="UniProtKB-EC"/>
</dbReference>
<organism evidence="6">
    <name type="scientific">bioreactor metagenome</name>
    <dbReference type="NCBI Taxonomy" id="1076179"/>
    <lineage>
        <taxon>unclassified sequences</taxon>
        <taxon>metagenomes</taxon>
        <taxon>ecological metagenomes</taxon>
    </lineage>
</organism>
<proteinExistence type="inferred from homology"/>
<dbReference type="SFLD" id="SFLDS00005">
    <property type="entry name" value="Isoprenoid_Synthase_Type_I"/>
    <property type="match status" value="1"/>
</dbReference>
<accession>A0A644XP07</accession>
<dbReference type="PANTHER" id="PTHR12001">
    <property type="entry name" value="GERANYLGERANYL PYROPHOSPHATE SYNTHASE"/>
    <property type="match status" value="1"/>
</dbReference>
<keyword evidence="4" id="KW-0479">Metal-binding</keyword>